<dbReference type="Proteomes" id="UP000272490">
    <property type="component" value="Unassembled WGS sequence"/>
</dbReference>
<reference evidence="1 2" key="1">
    <citation type="submission" date="2018-11" db="EMBL/GenBank/DDBJ databases">
        <title>Genome sequencing of Lachnoanaerobaculum sp. KCOM 2030 (= ChDC B114).</title>
        <authorList>
            <person name="Kook J.-K."/>
            <person name="Park S.-N."/>
            <person name="Lim Y.K."/>
        </authorList>
    </citation>
    <scope>NUCLEOTIDE SEQUENCE [LARGE SCALE GENOMIC DNA]</scope>
    <source>
        <strain evidence="1 2">KCOM 2030</strain>
    </source>
</reference>
<dbReference type="AlphaFoldDB" id="A0A3P3QVP1"/>
<keyword evidence="1" id="KW-0378">Hydrolase</keyword>
<dbReference type="EMBL" id="RRCO01000004">
    <property type="protein sequence ID" value="RRJ25271.1"/>
    <property type="molecule type" value="Genomic_DNA"/>
</dbReference>
<protein>
    <submittedName>
        <fullName evidence="1">LlaJI family restriction endonuclease</fullName>
    </submittedName>
</protein>
<dbReference type="GO" id="GO:0004519">
    <property type="term" value="F:endonuclease activity"/>
    <property type="evidence" value="ECO:0007669"/>
    <property type="project" value="UniProtKB-KW"/>
</dbReference>
<dbReference type="InterPro" id="IPR018579">
    <property type="entry name" value="Restrct_endonuc_II_LlaJI"/>
</dbReference>
<organism evidence="1 2">
    <name type="scientific">Lachnoanaerobaculum gingivalis</name>
    <dbReference type="NCBI Taxonomy" id="2490855"/>
    <lineage>
        <taxon>Bacteria</taxon>
        <taxon>Bacillati</taxon>
        <taxon>Bacillota</taxon>
        <taxon>Clostridia</taxon>
        <taxon>Lachnospirales</taxon>
        <taxon>Lachnospiraceae</taxon>
        <taxon>Lachnoanaerobaculum</taxon>
    </lineage>
</organism>
<evidence type="ECO:0000313" key="1">
    <source>
        <dbReference type="EMBL" id="RRJ25271.1"/>
    </source>
</evidence>
<gene>
    <name evidence="1" type="ORF">EHV10_10265</name>
</gene>
<dbReference type="RefSeq" id="WP_128674572.1">
    <property type="nucleotide sequence ID" value="NZ_RRCO01000004.1"/>
</dbReference>
<dbReference type="OrthoDB" id="9811025at2"/>
<keyword evidence="2" id="KW-1185">Reference proteome</keyword>
<proteinExistence type="predicted"/>
<keyword evidence="1" id="KW-0540">Nuclease</keyword>
<sequence length="477" mass="55173">MISKFVREQKRYTQKDLCEILECSEEETVKRIRKIKEFGVLKAVKASDVQRDMSDLLDEDIEVADVEVGEDEYLYVFTFVGVIVVAGRVLKCYPKYLLNNEAPKDELRQVIKVLEKYNTKEQIVRMFNDSSESSTFNLIAVLLFLLSDFYENGVYSNTEDIIESNGSGEILWDKTINETFTLISNDRPFYTDLQTKKRITDDFDYFKRLHECILTKASQELKTAELLDLFEITPVDLTDETLDDFGEDEYILYRIEKELNTQFNTRKQLVLKTVYAYIAQCGSLNDLDCLSLFGTNSFNLVWEGICADIMDNNLDTNLGSILLPERLKPGYDKNQKLRDLIEKPLWTITGEKAKDTLIPDLITIRGNRFIIFDAKYYNVKLEPGIAPKGQPGIESITKQYLYQLAYKKFIEDHGFTSVKNCFLMPTENKEVEARGEVSMEMLSSLGLQDIKVRFLPAEHVYEHYLAGRKMDIESLNL</sequence>
<dbReference type="Pfam" id="PF09563">
    <property type="entry name" value="RE_LlaJI"/>
    <property type="match status" value="2"/>
</dbReference>
<keyword evidence="1" id="KW-0255">Endonuclease</keyword>
<comment type="caution">
    <text evidence="1">The sequence shown here is derived from an EMBL/GenBank/DDBJ whole genome shotgun (WGS) entry which is preliminary data.</text>
</comment>
<accession>A0A3P3QVP1</accession>
<evidence type="ECO:0000313" key="2">
    <source>
        <dbReference type="Proteomes" id="UP000272490"/>
    </source>
</evidence>
<name>A0A3P3QVP1_9FIRM</name>